<evidence type="ECO:0000313" key="2">
    <source>
        <dbReference type="EMBL" id="EFH10582.1"/>
    </source>
</evidence>
<feature type="compositionally biased region" description="Basic residues" evidence="1">
    <location>
        <begin position="10"/>
        <end position="24"/>
    </location>
</feature>
<reference evidence="2 3" key="1">
    <citation type="submission" date="2010-04" db="EMBL/GenBank/DDBJ databases">
        <authorList>
            <person name="Qin X."/>
            <person name="Bachman B."/>
            <person name="Battles P."/>
            <person name="Bell A."/>
            <person name="Bess C."/>
            <person name="Bickham C."/>
            <person name="Chaboub L."/>
            <person name="Chen D."/>
            <person name="Coyle M."/>
            <person name="Deiros D.R."/>
            <person name="Dinh H."/>
            <person name="Forbes L."/>
            <person name="Fowler G."/>
            <person name="Francisco L."/>
            <person name="Fu Q."/>
            <person name="Gubbala S."/>
            <person name="Hale W."/>
            <person name="Han Y."/>
            <person name="Hemphill L."/>
            <person name="Highlander S.K."/>
            <person name="Hirani K."/>
            <person name="Hogues M."/>
            <person name="Jackson L."/>
            <person name="Jakkamsetti A."/>
            <person name="Javaid M."/>
            <person name="Jiang H."/>
            <person name="Korchina V."/>
            <person name="Kovar C."/>
            <person name="Lara F."/>
            <person name="Lee S."/>
            <person name="Mata R."/>
            <person name="Mathew T."/>
            <person name="Moen C."/>
            <person name="Morales K."/>
            <person name="Munidasa M."/>
            <person name="Nazareth L."/>
            <person name="Ngo R."/>
            <person name="Nguyen L."/>
            <person name="Okwuonu G."/>
            <person name="Ongeri F."/>
            <person name="Patil S."/>
            <person name="Petrosino J."/>
            <person name="Pham C."/>
            <person name="Pham P."/>
            <person name="Pu L.-L."/>
            <person name="Puazo M."/>
            <person name="Raj R."/>
            <person name="Reid J."/>
            <person name="Rouhana J."/>
            <person name="Saada N."/>
            <person name="Shang Y."/>
            <person name="Simmons D."/>
            <person name="Thornton R."/>
            <person name="Warren J."/>
            <person name="Weissenberger G."/>
            <person name="Zhang J."/>
            <person name="Zhang L."/>
            <person name="Zhou C."/>
            <person name="Zhu D."/>
            <person name="Muzny D."/>
            <person name="Worley K."/>
            <person name="Gibbs R."/>
        </authorList>
    </citation>
    <scope>NUCLEOTIDE SEQUENCE [LARGE SCALE GENOMIC DNA]</scope>
    <source>
        <strain evidence="2 3">ATCC 49957</strain>
    </source>
</reference>
<keyword evidence="3" id="KW-1185">Reference proteome</keyword>
<dbReference type="HOGENOM" id="CLU_3055282_0_0_5"/>
<evidence type="ECO:0000256" key="1">
    <source>
        <dbReference type="SAM" id="MobiDB-lite"/>
    </source>
</evidence>
<dbReference type="AlphaFoldDB" id="D5RQ31"/>
<feature type="region of interest" description="Disordered" evidence="1">
    <location>
        <begin position="1"/>
        <end position="25"/>
    </location>
</feature>
<proteinExistence type="predicted"/>
<comment type="caution">
    <text evidence="2">The sequence shown here is derived from an EMBL/GenBank/DDBJ whole genome shotgun (WGS) entry which is preliminary data.</text>
</comment>
<evidence type="ECO:0000313" key="3">
    <source>
        <dbReference type="Proteomes" id="UP000005324"/>
    </source>
</evidence>
<sequence>CGCAWAGQARARHRPAPRAGRAGRRGAPVVIRCRTCLSTAPRLENPGLMPKLP</sequence>
<accession>D5RQ31</accession>
<organism evidence="2 3">
    <name type="scientific">Pseudoroseomonas cervicalis ATCC 49957</name>
    <dbReference type="NCBI Taxonomy" id="525371"/>
    <lineage>
        <taxon>Bacteria</taxon>
        <taxon>Pseudomonadati</taxon>
        <taxon>Pseudomonadota</taxon>
        <taxon>Alphaproteobacteria</taxon>
        <taxon>Acetobacterales</taxon>
        <taxon>Roseomonadaceae</taxon>
        <taxon>Roseomonas</taxon>
    </lineage>
</organism>
<dbReference type="EMBL" id="ADVL01000655">
    <property type="protein sequence ID" value="EFH10582.1"/>
    <property type="molecule type" value="Genomic_DNA"/>
</dbReference>
<dbReference type="Proteomes" id="UP000005324">
    <property type="component" value="Unassembled WGS sequence"/>
</dbReference>
<gene>
    <name evidence="2" type="ORF">HMPREF0731_3193</name>
</gene>
<protein>
    <submittedName>
        <fullName evidence="2">Uncharacterized protein</fullName>
    </submittedName>
</protein>
<name>D5RQ31_9PROT</name>
<feature type="non-terminal residue" evidence="2">
    <location>
        <position position="1"/>
    </location>
</feature>